<evidence type="ECO:0000313" key="2">
    <source>
        <dbReference type="Proteomes" id="UP001162131"/>
    </source>
</evidence>
<keyword evidence="2" id="KW-1185">Reference proteome</keyword>
<evidence type="ECO:0000313" key="1">
    <source>
        <dbReference type="EMBL" id="CAG9317150.1"/>
    </source>
</evidence>
<dbReference type="EMBL" id="CAJZBQ010000018">
    <property type="protein sequence ID" value="CAG9317150.1"/>
    <property type="molecule type" value="Genomic_DNA"/>
</dbReference>
<reference evidence="1" key="1">
    <citation type="submission" date="2021-09" db="EMBL/GenBank/DDBJ databases">
        <authorList>
            <consortium name="AG Swart"/>
            <person name="Singh M."/>
            <person name="Singh A."/>
            <person name="Seah K."/>
            <person name="Emmerich C."/>
        </authorList>
    </citation>
    <scope>NUCLEOTIDE SEQUENCE</scope>
    <source>
        <strain evidence="1">ATCC30299</strain>
    </source>
</reference>
<gene>
    <name evidence="1" type="ORF">BSTOLATCC_MIC18404</name>
</gene>
<sequence>MSVTSNERMASDKWKLISLEIPVHNVAVVRWIEQGQDAEYWQGYCGAKFKDTNVVVKVARGFMLDCFI</sequence>
<protein>
    <submittedName>
        <fullName evidence="1">Uncharacterized protein</fullName>
    </submittedName>
</protein>
<dbReference type="Gene3D" id="2.60.120.260">
    <property type="entry name" value="Galactose-binding domain-like"/>
    <property type="match status" value="1"/>
</dbReference>
<dbReference type="AlphaFoldDB" id="A0AAU9INI3"/>
<dbReference type="Proteomes" id="UP001162131">
    <property type="component" value="Unassembled WGS sequence"/>
</dbReference>
<organism evidence="1 2">
    <name type="scientific">Blepharisma stoltei</name>
    <dbReference type="NCBI Taxonomy" id="1481888"/>
    <lineage>
        <taxon>Eukaryota</taxon>
        <taxon>Sar</taxon>
        <taxon>Alveolata</taxon>
        <taxon>Ciliophora</taxon>
        <taxon>Postciliodesmatophora</taxon>
        <taxon>Heterotrichea</taxon>
        <taxon>Heterotrichida</taxon>
        <taxon>Blepharismidae</taxon>
        <taxon>Blepharisma</taxon>
    </lineage>
</organism>
<name>A0AAU9INI3_9CILI</name>
<comment type="caution">
    <text evidence="1">The sequence shown here is derived from an EMBL/GenBank/DDBJ whole genome shotgun (WGS) entry which is preliminary data.</text>
</comment>
<proteinExistence type="predicted"/>
<accession>A0AAU9INI3</accession>